<keyword evidence="3 5" id="KW-1133">Transmembrane helix</keyword>
<evidence type="ECO:0000256" key="1">
    <source>
        <dbReference type="ARBA" id="ARBA00004141"/>
    </source>
</evidence>
<comment type="subcellular location">
    <subcellularLocation>
        <location evidence="5">Cell membrane</location>
        <topology evidence="5">Multi-pass membrane protein</topology>
    </subcellularLocation>
    <subcellularLocation>
        <location evidence="1">Membrane</location>
        <topology evidence="1">Multi-pass membrane protein</topology>
    </subcellularLocation>
</comment>
<dbReference type="AlphaFoldDB" id="A0A918JFZ2"/>
<evidence type="ECO:0000313" key="6">
    <source>
        <dbReference type="EMBL" id="GGW79447.1"/>
    </source>
</evidence>
<dbReference type="PANTHER" id="PTHR43701">
    <property type="entry name" value="MEMBRANE TRANSPORTER PROTEIN MJ0441-RELATED"/>
    <property type="match status" value="1"/>
</dbReference>
<dbReference type="Proteomes" id="UP000608345">
    <property type="component" value="Unassembled WGS sequence"/>
</dbReference>
<gene>
    <name evidence="6" type="ORF">GCM10011450_06500</name>
</gene>
<reference evidence="6" key="2">
    <citation type="submission" date="2020-09" db="EMBL/GenBank/DDBJ databases">
        <authorList>
            <person name="Sun Q."/>
            <person name="Kim S."/>
        </authorList>
    </citation>
    <scope>NUCLEOTIDE SEQUENCE</scope>
    <source>
        <strain evidence="6">KCTC 23732</strain>
    </source>
</reference>
<feature type="transmembrane region" description="Helical" evidence="5">
    <location>
        <begin position="102"/>
        <end position="120"/>
    </location>
</feature>
<evidence type="ECO:0000256" key="4">
    <source>
        <dbReference type="ARBA" id="ARBA00023136"/>
    </source>
</evidence>
<dbReference type="GO" id="GO:0005886">
    <property type="term" value="C:plasma membrane"/>
    <property type="evidence" value="ECO:0007669"/>
    <property type="project" value="UniProtKB-SubCell"/>
</dbReference>
<dbReference type="InterPro" id="IPR002781">
    <property type="entry name" value="TM_pro_TauE-like"/>
</dbReference>
<proteinExistence type="inferred from homology"/>
<evidence type="ECO:0000256" key="5">
    <source>
        <dbReference type="RuleBase" id="RU363041"/>
    </source>
</evidence>
<name>A0A918JFZ2_9BURK</name>
<feature type="transmembrane region" description="Helical" evidence="5">
    <location>
        <begin position="239"/>
        <end position="256"/>
    </location>
</feature>
<feature type="transmembrane region" description="Helical" evidence="5">
    <location>
        <begin position="155"/>
        <end position="178"/>
    </location>
</feature>
<dbReference type="InterPro" id="IPR051598">
    <property type="entry name" value="TSUP/Inactive_protease-like"/>
</dbReference>
<feature type="transmembrane region" description="Helical" evidence="5">
    <location>
        <begin position="46"/>
        <end position="64"/>
    </location>
</feature>
<sequence>MDWLSGIPLYLLLGASIGFVGAMVGIGGGLIAIPMLVLLFDMPQQLAQGTALVMIVSNVLLSVRSYNQSNRIDFKSVGTAVVVNMVATNLAAIMAQDIDPVLLRRLFAIFLALIALLYLWQTLPGKIKKQSASQAGAATKLKLSTSVWLGLGSGLIGGIFGVGGSLIIVPVMTMYYGFRQTTAQGMALAMIVPGSCVALGTYAWGGNTNWIIGLSMAIGGMFVVRYGVKLAYRLPEVHLKRIFSLVLFLTVALLMTK</sequence>
<feature type="transmembrane region" description="Helical" evidence="5">
    <location>
        <begin position="210"/>
        <end position="227"/>
    </location>
</feature>
<protein>
    <recommendedName>
        <fullName evidence="5">Probable membrane transporter protein</fullName>
    </recommendedName>
</protein>
<keyword evidence="2 5" id="KW-0812">Transmembrane</keyword>
<reference evidence="6" key="1">
    <citation type="journal article" date="2014" name="Int. J. Syst. Evol. Microbiol.">
        <title>Complete genome sequence of Corynebacterium casei LMG S-19264T (=DSM 44701T), isolated from a smear-ripened cheese.</title>
        <authorList>
            <consortium name="US DOE Joint Genome Institute (JGI-PGF)"/>
            <person name="Walter F."/>
            <person name="Albersmeier A."/>
            <person name="Kalinowski J."/>
            <person name="Ruckert C."/>
        </authorList>
    </citation>
    <scope>NUCLEOTIDE SEQUENCE</scope>
    <source>
        <strain evidence="6">KCTC 23732</strain>
    </source>
</reference>
<feature type="transmembrane region" description="Helical" evidence="5">
    <location>
        <begin position="185"/>
        <end position="204"/>
    </location>
</feature>
<dbReference type="PANTHER" id="PTHR43701:SF2">
    <property type="entry name" value="MEMBRANE TRANSPORTER PROTEIN YJNA-RELATED"/>
    <property type="match status" value="1"/>
</dbReference>
<evidence type="ECO:0000313" key="7">
    <source>
        <dbReference type="Proteomes" id="UP000608345"/>
    </source>
</evidence>
<organism evidence="6 7">
    <name type="scientific">Advenella faeciporci</name>
    <dbReference type="NCBI Taxonomy" id="797535"/>
    <lineage>
        <taxon>Bacteria</taxon>
        <taxon>Pseudomonadati</taxon>
        <taxon>Pseudomonadota</taxon>
        <taxon>Betaproteobacteria</taxon>
        <taxon>Burkholderiales</taxon>
        <taxon>Alcaligenaceae</taxon>
    </lineage>
</organism>
<comment type="caution">
    <text evidence="6">The sequence shown here is derived from an EMBL/GenBank/DDBJ whole genome shotgun (WGS) entry which is preliminary data.</text>
</comment>
<evidence type="ECO:0000256" key="2">
    <source>
        <dbReference type="ARBA" id="ARBA00022692"/>
    </source>
</evidence>
<comment type="similarity">
    <text evidence="5">Belongs to the 4-toluene sulfonate uptake permease (TSUP) (TC 2.A.102) family.</text>
</comment>
<keyword evidence="5" id="KW-1003">Cell membrane</keyword>
<feature type="transmembrane region" description="Helical" evidence="5">
    <location>
        <begin position="12"/>
        <end position="39"/>
    </location>
</feature>
<dbReference type="Pfam" id="PF01925">
    <property type="entry name" value="TauE"/>
    <property type="match status" value="1"/>
</dbReference>
<keyword evidence="4 5" id="KW-0472">Membrane</keyword>
<keyword evidence="7" id="KW-1185">Reference proteome</keyword>
<dbReference type="EMBL" id="BMYS01000003">
    <property type="protein sequence ID" value="GGW79447.1"/>
    <property type="molecule type" value="Genomic_DNA"/>
</dbReference>
<dbReference type="RefSeq" id="WP_189384024.1">
    <property type="nucleotide sequence ID" value="NZ_BAABFY010000007.1"/>
</dbReference>
<evidence type="ECO:0000256" key="3">
    <source>
        <dbReference type="ARBA" id="ARBA00022989"/>
    </source>
</evidence>
<accession>A0A918JFZ2</accession>